<name>A0A402CRR3_9BACT</name>
<evidence type="ECO:0000313" key="1">
    <source>
        <dbReference type="EMBL" id="BDI28127.1"/>
    </source>
</evidence>
<gene>
    <name evidence="1" type="ORF">CCAX7_001780</name>
</gene>
<protein>
    <submittedName>
        <fullName evidence="1">Uncharacterized protein</fullName>
    </submittedName>
</protein>
<sequence length="83" mass="9304">MKRKQIALLLPLLLLPISAGGFVHAYVASGAHAGVHEHQLCRLPMRHFKLKRHIKPTWDTTLRPTLPPRKSVAQEIADLKAGR</sequence>
<proteinExistence type="predicted"/>
<reference evidence="1 2" key="1">
    <citation type="journal article" date="2019" name="Int. J. Syst. Evol. Microbiol.">
        <title>Capsulimonas corticalis gen. nov., sp. nov., an aerobic capsulated bacterium, of a novel bacterial order, Capsulimonadales ord. nov., of the class Armatimonadia of the phylum Armatimonadetes.</title>
        <authorList>
            <person name="Li J."/>
            <person name="Kudo C."/>
            <person name="Tonouchi A."/>
        </authorList>
    </citation>
    <scope>NUCLEOTIDE SEQUENCE [LARGE SCALE GENOMIC DNA]</scope>
    <source>
        <strain evidence="1 2">AX-7</strain>
    </source>
</reference>
<keyword evidence="2" id="KW-1185">Reference proteome</keyword>
<dbReference type="AlphaFoldDB" id="A0A402CRR3"/>
<dbReference type="Proteomes" id="UP000287394">
    <property type="component" value="Chromosome"/>
</dbReference>
<organism evidence="1 2">
    <name type="scientific">Capsulimonas corticalis</name>
    <dbReference type="NCBI Taxonomy" id="2219043"/>
    <lineage>
        <taxon>Bacteria</taxon>
        <taxon>Bacillati</taxon>
        <taxon>Armatimonadota</taxon>
        <taxon>Armatimonadia</taxon>
        <taxon>Capsulimonadales</taxon>
        <taxon>Capsulimonadaceae</taxon>
        <taxon>Capsulimonas</taxon>
    </lineage>
</organism>
<accession>A0A402CRR3</accession>
<dbReference type="EMBL" id="AP025739">
    <property type="protein sequence ID" value="BDI28127.1"/>
    <property type="molecule type" value="Genomic_DNA"/>
</dbReference>
<dbReference type="RefSeq" id="WP_119320081.1">
    <property type="nucleotide sequence ID" value="NZ_AP025739.1"/>
</dbReference>
<dbReference type="KEGG" id="ccot:CCAX7_001780"/>
<evidence type="ECO:0000313" key="2">
    <source>
        <dbReference type="Proteomes" id="UP000287394"/>
    </source>
</evidence>